<evidence type="ECO:0000256" key="3">
    <source>
        <dbReference type="ARBA" id="ARBA00022692"/>
    </source>
</evidence>
<evidence type="ECO:0000256" key="1">
    <source>
        <dbReference type="ARBA" id="ARBA00004479"/>
    </source>
</evidence>
<dbReference type="Gene3D" id="2.130.10.130">
    <property type="entry name" value="Integrin alpha, N-terminal"/>
    <property type="match status" value="1"/>
</dbReference>
<dbReference type="InterPro" id="IPR024881">
    <property type="entry name" value="Tip"/>
</dbReference>
<dbReference type="Proteomes" id="UP001149090">
    <property type="component" value="Unassembled WGS sequence"/>
</dbReference>
<dbReference type="OMA" id="PGDWIPW"/>
<dbReference type="PANTHER" id="PTHR13412:SF0">
    <property type="entry name" value="T-CELL IMMUNOMODULATORY PROTEIN"/>
    <property type="match status" value="1"/>
</dbReference>
<keyword evidence="5 8" id="KW-1133">Transmembrane helix</keyword>
<dbReference type="PANTHER" id="PTHR13412">
    <property type="entry name" value="T-CELL IMMUNOMODULATORY PROTEIN HOMOLOG"/>
    <property type="match status" value="1"/>
</dbReference>
<sequence>MSTLFLVLLFITISLLSFIPTFVPSQTNKLLSLSNQSEKISEETKITGKIGCLGDFNNDRYTDLFIISSNKRKIEVYEWDQKYKEFFPNENAFINFEEDESIEQIVAGDFTYNGKLDLLVVGSKKTQNSTGKGFMRIYQGNNYEFFEKPIELNYSKQQILVMDVNNDFRSDILGVSSETGKKTFWINNIFSENFNDSSAFIEKDWDDIFSSDQHPSREFSYQNSNSFVDLNGDCLPDLFVTSVEQTENGNQTFFEIWINKKTHFEFYKEYLAPNGAGQVSFADFNSDGAIDMIFPVCYPAKTCSEKNEIHIVFNKQMKICGDENSDSCRKSSKLCSADDSFIFDFENTIVIPTESFNNEKFFSTESIPFTIHVGDFNIDGFPDILFVMQKENSQETSVQLWENVDCIGCRGFNPRIFKRKTDSLGKLNDLKYGFVASFMDIGESGTLDIVVQSNPGIFSNQQNYISLFKNNIFHDAYFFKTFGLNGVCNAWCPTPPAFPNPKPYGTGSPGATFKFTFTGIDSTKIYRGESQLTQSHNLALQTPYVFFGLGRTNNYIEDLYMGISSTNQDHFNTWHGIIPNSQMFIIPYPNFNTKDWQIELFLQLSNKTLYVVLGIFIWLIAIGFLILFYHIKEKKQDRKENIAILHLFEKN</sequence>
<dbReference type="InterPro" id="IPR028994">
    <property type="entry name" value="Integrin_alpha_N"/>
</dbReference>
<keyword evidence="7" id="KW-0325">Glycoprotein</keyword>
<comment type="caution">
    <text evidence="11">The sequence shown here is derived from an EMBL/GenBank/DDBJ whole genome shotgun (WGS) entry which is preliminary data.</text>
</comment>
<dbReference type="Pfam" id="PF23122">
    <property type="entry name" value="C2_ITFG1"/>
    <property type="match status" value="1"/>
</dbReference>
<feature type="domain" description="T-cell immunomodulatory protein TIP C2" evidence="10">
    <location>
        <begin position="503"/>
        <end position="601"/>
    </location>
</feature>
<evidence type="ECO:0000313" key="11">
    <source>
        <dbReference type="EMBL" id="KAJ5068550.1"/>
    </source>
</evidence>
<evidence type="ECO:0000256" key="2">
    <source>
        <dbReference type="ARBA" id="ARBA00006496"/>
    </source>
</evidence>
<keyword evidence="4 9" id="KW-0732">Signal</keyword>
<protein>
    <submittedName>
        <fullName evidence="11">T-cell immunomodulatory protein</fullName>
    </submittedName>
</protein>
<evidence type="ECO:0000256" key="5">
    <source>
        <dbReference type="ARBA" id="ARBA00022989"/>
    </source>
</evidence>
<dbReference type="OrthoDB" id="10022113at2759"/>
<dbReference type="GO" id="GO:0005886">
    <property type="term" value="C:plasma membrane"/>
    <property type="evidence" value="ECO:0007669"/>
    <property type="project" value="TreeGrafter"/>
</dbReference>
<evidence type="ECO:0000256" key="4">
    <source>
        <dbReference type="ARBA" id="ARBA00022729"/>
    </source>
</evidence>
<gene>
    <name evidence="11" type="ORF">M0811_02492</name>
</gene>
<comment type="subcellular location">
    <subcellularLocation>
        <location evidence="1">Membrane</location>
        <topology evidence="1">Single-pass type I membrane protein</topology>
    </subcellularLocation>
</comment>
<evidence type="ECO:0000256" key="9">
    <source>
        <dbReference type="SAM" id="SignalP"/>
    </source>
</evidence>
<dbReference type="SUPFAM" id="SSF69318">
    <property type="entry name" value="Integrin alpha N-terminal domain"/>
    <property type="match status" value="1"/>
</dbReference>
<comment type="similarity">
    <text evidence="2">Belongs to the TIP family.</text>
</comment>
<keyword evidence="6 8" id="KW-0472">Membrane</keyword>
<proteinExistence type="inferred from homology"/>
<evidence type="ECO:0000256" key="7">
    <source>
        <dbReference type="ARBA" id="ARBA00023180"/>
    </source>
</evidence>
<evidence type="ECO:0000256" key="8">
    <source>
        <dbReference type="SAM" id="Phobius"/>
    </source>
</evidence>
<dbReference type="EMBL" id="JAPDFW010000114">
    <property type="protein sequence ID" value="KAJ5068550.1"/>
    <property type="molecule type" value="Genomic_DNA"/>
</dbReference>
<dbReference type="Pfam" id="PF13517">
    <property type="entry name" value="FG-GAP_3"/>
    <property type="match status" value="2"/>
</dbReference>
<name>A0A9Q0LAV3_ANAIG</name>
<accession>A0A9Q0LAV3</accession>
<feature type="signal peptide" evidence="9">
    <location>
        <begin position="1"/>
        <end position="25"/>
    </location>
</feature>
<evidence type="ECO:0000256" key="6">
    <source>
        <dbReference type="ARBA" id="ARBA00023136"/>
    </source>
</evidence>
<keyword evidence="12" id="KW-1185">Reference proteome</keyword>
<feature type="chain" id="PRO_5040327240" evidence="9">
    <location>
        <begin position="26"/>
        <end position="651"/>
    </location>
</feature>
<dbReference type="InterPro" id="IPR057089">
    <property type="entry name" value="C2_TIP"/>
</dbReference>
<reference evidence="11" key="1">
    <citation type="submission" date="2022-10" db="EMBL/GenBank/DDBJ databases">
        <title>Novel sulphate-reducing endosymbionts in the free-living metamonad Anaeramoeba.</title>
        <authorList>
            <person name="Jerlstrom-Hultqvist J."/>
            <person name="Cepicka I."/>
            <person name="Gallot-Lavallee L."/>
            <person name="Salas-Leiva D."/>
            <person name="Curtis B.A."/>
            <person name="Zahonova K."/>
            <person name="Pipaliya S."/>
            <person name="Dacks J."/>
            <person name="Roger A.J."/>
        </authorList>
    </citation>
    <scope>NUCLEOTIDE SEQUENCE</scope>
    <source>
        <strain evidence="11">BMAN</strain>
    </source>
</reference>
<keyword evidence="3 8" id="KW-0812">Transmembrane</keyword>
<feature type="transmembrane region" description="Helical" evidence="8">
    <location>
        <begin position="609"/>
        <end position="629"/>
    </location>
</feature>
<organism evidence="11 12">
    <name type="scientific">Anaeramoeba ignava</name>
    <name type="common">Anaerobic marine amoeba</name>
    <dbReference type="NCBI Taxonomy" id="1746090"/>
    <lineage>
        <taxon>Eukaryota</taxon>
        <taxon>Metamonada</taxon>
        <taxon>Anaeramoebidae</taxon>
        <taxon>Anaeramoeba</taxon>
    </lineage>
</organism>
<evidence type="ECO:0000313" key="12">
    <source>
        <dbReference type="Proteomes" id="UP001149090"/>
    </source>
</evidence>
<evidence type="ECO:0000259" key="10">
    <source>
        <dbReference type="Pfam" id="PF23122"/>
    </source>
</evidence>
<dbReference type="AlphaFoldDB" id="A0A9Q0LAV3"/>
<dbReference type="InterPro" id="IPR013517">
    <property type="entry name" value="FG-GAP"/>
</dbReference>